<dbReference type="Proteomes" id="UP000314294">
    <property type="component" value="Unassembled WGS sequence"/>
</dbReference>
<evidence type="ECO:0000256" key="1">
    <source>
        <dbReference type="SAM" id="MobiDB-lite"/>
    </source>
</evidence>
<comment type="caution">
    <text evidence="2">The sequence shown here is derived from an EMBL/GenBank/DDBJ whole genome shotgun (WGS) entry which is preliminary data.</text>
</comment>
<feature type="region of interest" description="Disordered" evidence="1">
    <location>
        <begin position="111"/>
        <end position="130"/>
    </location>
</feature>
<sequence length="130" mass="13486">MGLPPMAIIPICEATGPTGPLKPPQTSSETHHLFFGDVASNWLHARQSTGATVCAAEEPVNNTGSLALIGQKARSQLSVSAEPSRLAAAANVHNRPDARPQGVITALRPASAMTTSTQRHSLVTSAGNWA</sequence>
<organism evidence="2 3">
    <name type="scientific">Liparis tanakae</name>
    <name type="common">Tanaka's snailfish</name>
    <dbReference type="NCBI Taxonomy" id="230148"/>
    <lineage>
        <taxon>Eukaryota</taxon>
        <taxon>Metazoa</taxon>
        <taxon>Chordata</taxon>
        <taxon>Craniata</taxon>
        <taxon>Vertebrata</taxon>
        <taxon>Euteleostomi</taxon>
        <taxon>Actinopterygii</taxon>
        <taxon>Neopterygii</taxon>
        <taxon>Teleostei</taxon>
        <taxon>Neoteleostei</taxon>
        <taxon>Acanthomorphata</taxon>
        <taxon>Eupercaria</taxon>
        <taxon>Perciformes</taxon>
        <taxon>Cottioidei</taxon>
        <taxon>Cottales</taxon>
        <taxon>Liparidae</taxon>
        <taxon>Liparis</taxon>
    </lineage>
</organism>
<name>A0A4Z2IZZ2_9TELE</name>
<feature type="compositionally biased region" description="Polar residues" evidence="1">
    <location>
        <begin position="112"/>
        <end position="130"/>
    </location>
</feature>
<evidence type="ECO:0000313" key="2">
    <source>
        <dbReference type="EMBL" id="TNN82862.1"/>
    </source>
</evidence>
<proteinExistence type="predicted"/>
<keyword evidence="3" id="KW-1185">Reference proteome</keyword>
<protein>
    <submittedName>
        <fullName evidence="2">Uncharacterized protein</fullName>
    </submittedName>
</protein>
<dbReference type="EMBL" id="SRLO01000036">
    <property type="protein sequence ID" value="TNN82862.1"/>
    <property type="molecule type" value="Genomic_DNA"/>
</dbReference>
<reference evidence="2 3" key="1">
    <citation type="submission" date="2019-03" db="EMBL/GenBank/DDBJ databases">
        <title>First draft genome of Liparis tanakae, snailfish: a comprehensive survey of snailfish specific genes.</title>
        <authorList>
            <person name="Kim W."/>
            <person name="Song I."/>
            <person name="Jeong J.-H."/>
            <person name="Kim D."/>
            <person name="Kim S."/>
            <person name="Ryu S."/>
            <person name="Song J.Y."/>
            <person name="Lee S.K."/>
        </authorList>
    </citation>
    <scope>NUCLEOTIDE SEQUENCE [LARGE SCALE GENOMIC DNA]</scope>
    <source>
        <tissue evidence="2">Muscle</tissue>
    </source>
</reference>
<gene>
    <name evidence="2" type="ORF">EYF80_006819</name>
</gene>
<dbReference type="AlphaFoldDB" id="A0A4Z2IZZ2"/>
<accession>A0A4Z2IZZ2</accession>
<evidence type="ECO:0000313" key="3">
    <source>
        <dbReference type="Proteomes" id="UP000314294"/>
    </source>
</evidence>